<organism evidence="1 2">
    <name type="scientific">Calidifontibacter indicus</name>
    <dbReference type="NCBI Taxonomy" id="419650"/>
    <lineage>
        <taxon>Bacteria</taxon>
        <taxon>Bacillati</taxon>
        <taxon>Actinomycetota</taxon>
        <taxon>Actinomycetes</taxon>
        <taxon>Micrococcales</taxon>
        <taxon>Dermacoccaceae</taxon>
        <taxon>Calidifontibacter</taxon>
    </lineage>
</organism>
<protein>
    <submittedName>
        <fullName evidence="1">Uncharacterized protein</fullName>
    </submittedName>
</protein>
<comment type="caution">
    <text evidence="1">The sequence shown here is derived from an EMBL/GenBank/DDBJ whole genome shotgun (WGS) entry which is preliminary data.</text>
</comment>
<sequence length="122" mass="13223">MTPPPKATFTMTSDVIRVRGARTHNLRHIDVDIPKKQLTVVTGLPAWLPAPTVTGAGSRGRSGDRGAFQLDHLAGDRQPCHAEHGGGRRYLGCSQPRRQHSVVLEEQVDVGGVHVEPHEVGQ</sequence>
<keyword evidence="2" id="KW-1185">Reference proteome</keyword>
<dbReference type="AlphaFoldDB" id="A0A3D9UL33"/>
<evidence type="ECO:0000313" key="2">
    <source>
        <dbReference type="Proteomes" id="UP000256253"/>
    </source>
</evidence>
<proteinExistence type="predicted"/>
<dbReference type="InterPro" id="IPR027417">
    <property type="entry name" value="P-loop_NTPase"/>
</dbReference>
<evidence type="ECO:0000313" key="1">
    <source>
        <dbReference type="EMBL" id="REF30046.1"/>
    </source>
</evidence>
<accession>A0A3D9UL33</accession>
<dbReference type="Gene3D" id="3.40.50.300">
    <property type="entry name" value="P-loop containing nucleotide triphosphate hydrolases"/>
    <property type="match status" value="1"/>
</dbReference>
<dbReference type="EMBL" id="QTUA01000001">
    <property type="protein sequence ID" value="REF30046.1"/>
    <property type="molecule type" value="Genomic_DNA"/>
</dbReference>
<gene>
    <name evidence="1" type="ORF">DFJ65_1039</name>
</gene>
<reference evidence="1 2" key="1">
    <citation type="submission" date="2018-08" db="EMBL/GenBank/DDBJ databases">
        <title>Sequencing the genomes of 1000 actinobacteria strains.</title>
        <authorList>
            <person name="Klenk H.-P."/>
        </authorList>
    </citation>
    <scope>NUCLEOTIDE SEQUENCE [LARGE SCALE GENOMIC DNA]</scope>
    <source>
        <strain evidence="1 2">DSM 22967</strain>
    </source>
</reference>
<name>A0A3D9UL33_9MICO</name>
<dbReference type="Proteomes" id="UP000256253">
    <property type="component" value="Unassembled WGS sequence"/>
</dbReference>